<evidence type="ECO:0000256" key="8">
    <source>
        <dbReference type="SAM" id="Phobius"/>
    </source>
</evidence>
<evidence type="ECO:0000313" key="9">
    <source>
        <dbReference type="EMBL" id="HIV00660.1"/>
    </source>
</evidence>
<keyword evidence="5 8" id="KW-0812">Transmembrane</keyword>
<evidence type="ECO:0000256" key="3">
    <source>
        <dbReference type="ARBA" id="ARBA00022448"/>
    </source>
</evidence>
<reference evidence="9" key="2">
    <citation type="journal article" date="2021" name="PeerJ">
        <title>Extensive microbial diversity within the chicken gut microbiome revealed by metagenomics and culture.</title>
        <authorList>
            <person name="Gilroy R."/>
            <person name="Ravi A."/>
            <person name="Getino M."/>
            <person name="Pursley I."/>
            <person name="Horton D.L."/>
            <person name="Alikhan N.F."/>
            <person name="Baker D."/>
            <person name="Gharbi K."/>
            <person name="Hall N."/>
            <person name="Watson M."/>
            <person name="Adriaenssens E.M."/>
            <person name="Foster-Nyarko E."/>
            <person name="Jarju S."/>
            <person name="Secka A."/>
            <person name="Antonio M."/>
            <person name="Oren A."/>
            <person name="Chaudhuri R.R."/>
            <person name="La Ragione R."/>
            <person name="Hildebrand F."/>
            <person name="Pallen M.J."/>
        </authorList>
    </citation>
    <scope>NUCLEOTIDE SEQUENCE</scope>
    <source>
        <strain evidence="9">23406</strain>
    </source>
</reference>
<feature type="transmembrane region" description="Helical" evidence="8">
    <location>
        <begin position="252"/>
        <end position="273"/>
    </location>
</feature>
<dbReference type="EMBL" id="DVOH01000048">
    <property type="protein sequence ID" value="HIV00660.1"/>
    <property type="molecule type" value="Genomic_DNA"/>
</dbReference>
<dbReference type="InterPro" id="IPR004776">
    <property type="entry name" value="Mem_transp_PIN-like"/>
</dbReference>
<comment type="subcellular location">
    <subcellularLocation>
        <location evidence="1">Cell membrane</location>
        <topology evidence="1">Multi-pass membrane protein</topology>
    </subcellularLocation>
</comment>
<keyword evidence="6 8" id="KW-1133">Transmembrane helix</keyword>
<evidence type="ECO:0000256" key="5">
    <source>
        <dbReference type="ARBA" id="ARBA00022692"/>
    </source>
</evidence>
<name>A0A9D1NCS4_9FIRM</name>
<evidence type="ECO:0000256" key="1">
    <source>
        <dbReference type="ARBA" id="ARBA00004651"/>
    </source>
</evidence>
<feature type="transmembrane region" description="Helical" evidence="8">
    <location>
        <begin position="6"/>
        <end position="23"/>
    </location>
</feature>
<dbReference type="Proteomes" id="UP000886891">
    <property type="component" value="Unassembled WGS sequence"/>
</dbReference>
<dbReference type="PANTHER" id="PTHR36838:SF1">
    <property type="entry name" value="SLR1864 PROTEIN"/>
    <property type="match status" value="1"/>
</dbReference>
<dbReference type="PANTHER" id="PTHR36838">
    <property type="entry name" value="AUXIN EFFLUX CARRIER FAMILY PROTEIN"/>
    <property type="match status" value="1"/>
</dbReference>
<evidence type="ECO:0000256" key="6">
    <source>
        <dbReference type="ARBA" id="ARBA00022989"/>
    </source>
</evidence>
<feature type="transmembrane region" description="Helical" evidence="8">
    <location>
        <begin position="194"/>
        <end position="212"/>
    </location>
</feature>
<accession>A0A9D1NCS4</accession>
<feature type="transmembrane region" description="Helical" evidence="8">
    <location>
        <begin position="128"/>
        <end position="150"/>
    </location>
</feature>
<feature type="transmembrane region" description="Helical" evidence="8">
    <location>
        <begin position="285"/>
        <end position="304"/>
    </location>
</feature>
<dbReference type="Gene3D" id="1.20.1530.20">
    <property type="match status" value="1"/>
</dbReference>
<evidence type="ECO:0000256" key="4">
    <source>
        <dbReference type="ARBA" id="ARBA00022475"/>
    </source>
</evidence>
<keyword evidence="3" id="KW-0813">Transport</keyword>
<dbReference type="GO" id="GO:0055085">
    <property type="term" value="P:transmembrane transport"/>
    <property type="evidence" value="ECO:0007669"/>
    <property type="project" value="InterPro"/>
</dbReference>
<feature type="transmembrane region" description="Helical" evidence="8">
    <location>
        <begin position="35"/>
        <end position="54"/>
    </location>
</feature>
<evidence type="ECO:0000256" key="2">
    <source>
        <dbReference type="ARBA" id="ARBA00010145"/>
    </source>
</evidence>
<gene>
    <name evidence="9" type="ORF">IAB14_06080</name>
</gene>
<evidence type="ECO:0000256" key="7">
    <source>
        <dbReference type="ARBA" id="ARBA00023136"/>
    </source>
</evidence>
<evidence type="ECO:0000313" key="10">
    <source>
        <dbReference type="Proteomes" id="UP000886891"/>
    </source>
</evidence>
<reference evidence="9" key="1">
    <citation type="submission" date="2020-10" db="EMBL/GenBank/DDBJ databases">
        <authorList>
            <person name="Gilroy R."/>
        </authorList>
    </citation>
    <scope>NUCLEOTIDE SEQUENCE</scope>
    <source>
        <strain evidence="9">23406</strain>
    </source>
</reference>
<feature type="transmembrane region" description="Helical" evidence="8">
    <location>
        <begin position="95"/>
        <end position="116"/>
    </location>
</feature>
<feature type="transmembrane region" description="Helical" evidence="8">
    <location>
        <begin position="66"/>
        <end position="88"/>
    </location>
</feature>
<protein>
    <submittedName>
        <fullName evidence="9">AEC family transporter</fullName>
    </submittedName>
</protein>
<feature type="transmembrane region" description="Helical" evidence="8">
    <location>
        <begin position="224"/>
        <end position="246"/>
    </location>
</feature>
<dbReference type="AlphaFoldDB" id="A0A9D1NCS4"/>
<comment type="similarity">
    <text evidence="2">Belongs to the auxin efflux carrier (TC 2.A.69) family.</text>
</comment>
<keyword evidence="7 8" id="KW-0472">Membrane</keyword>
<keyword evidence="4" id="KW-1003">Cell membrane</keyword>
<comment type="caution">
    <text evidence="9">The sequence shown here is derived from an EMBL/GenBank/DDBJ whole genome shotgun (WGS) entry which is preliminary data.</text>
</comment>
<dbReference type="InterPro" id="IPR038770">
    <property type="entry name" value="Na+/solute_symporter_sf"/>
</dbReference>
<sequence>MFTVTLVTVAVMLAYAVPGYLLSRFRAVKEEAIPAFAKVLMYVCQPCLTLYAFDRVEYSVDLLKEIGIFFAVTLLAQLIAILLFYAVVKGRGDDVAYRVSAVAAAFGNCAFMGVPLVEAALPDAPRAVLMSAIFFLTMSLLGWTLASYLITRNKRFVSVKSIFLNPSVLILVVALPLFFTHTKLPSTVASAVEILGKMTTPLCMLIMGMRLAHMSPRALIGRPVQYAAIGVKLIVFPLAVYGIAWLMPVALYLKQTLLLLSACPVASVVLNFAEMHGAGQENAANVVLVSTGLSLLTIPLLSLLL</sequence>
<dbReference type="Pfam" id="PF03547">
    <property type="entry name" value="Mem_trans"/>
    <property type="match status" value="1"/>
</dbReference>
<organism evidence="9 10">
    <name type="scientific">Candidatus Stercoripulliclostridium merdipullorum</name>
    <dbReference type="NCBI Taxonomy" id="2840952"/>
    <lineage>
        <taxon>Bacteria</taxon>
        <taxon>Bacillati</taxon>
        <taxon>Bacillota</taxon>
        <taxon>Clostridia</taxon>
        <taxon>Eubacteriales</taxon>
        <taxon>Candidatus Stercoripulliclostridium</taxon>
    </lineage>
</organism>
<feature type="transmembrane region" description="Helical" evidence="8">
    <location>
        <begin position="162"/>
        <end position="182"/>
    </location>
</feature>
<proteinExistence type="inferred from homology"/>
<dbReference type="GO" id="GO:0005886">
    <property type="term" value="C:plasma membrane"/>
    <property type="evidence" value="ECO:0007669"/>
    <property type="project" value="UniProtKB-SubCell"/>
</dbReference>